<sequence>MVALHGKSPKAGLAAAAAIALLAHRRGQAPRALLFSLPSPPWRPLGRTELSASARSEARLNKKVALLIDGDHIGPQWFQSVLLAVQAMSGERPNVAVCFGAPHLASSWKSQLAQHGLEFQAVHRRNTTNRPDPNDAAILEAANTIAASDGSICIAIASTDSDFLQYHLQLMKRGISSVALVPYASDEKRCVLSGVPSCRFQVPPSTPEFKEAFEERFQKRYDEEEAQQVFQQVGQALQELGYLSPTQPAFPTARSLAIFFHANNEEDVQLYPWCVAAFLARPLLTAAVRNPGDLFFFEAMEGRKQPAALKRWRVERAREGLALAVLAWLGYEVEDVVRPEQPMSLWEELRAFWRRNSKALRINLKHAERVAPSIAILGNEADCAEKLSFLDEMFRDDTVRQQWRPPPNDRDTRLWLARQGYLQDAAAARCEVLEAMRALLRDRGIEPPKHSFTLTLCLAQEAVLRRSDPLSRS</sequence>
<organism evidence="1 2">
    <name type="scientific">Symbiodinium natans</name>
    <dbReference type="NCBI Taxonomy" id="878477"/>
    <lineage>
        <taxon>Eukaryota</taxon>
        <taxon>Sar</taxon>
        <taxon>Alveolata</taxon>
        <taxon>Dinophyceae</taxon>
        <taxon>Suessiales</taxon>
        <taxon>Symbiodiniaceae</taxon>
        <taxon>Symbiodinium</taxon>
    </lineage>
</organism>
<reference evidence="1" key="1">
    <citation type="submission" date="2021-02" db="EMBL/GenBank/DDBJ databases">
        <authorList>
            <person name="Dougan E. K."/>
            <person name="Rhodes N."/>
            <person name="Thang M."/>
            <person name="Chan C."/>
        </authorList>
    </citation>
    <scope>NUCLEOTIDE SEQUENCE</scope>
</reference>
<evidence type="ECO:0000313" key="2">
    <source>
        <dbReference type="Proteomes" id="UP000604046"/>
    </source>
</evidence>
<proteinExistence type="predicted"/>
<gene>
    <name evidence="1" type="ORF">SNAT2548_LOCUS31136</name>
</gene>
<name>A0A812TXV0_9DINO</name>
<dbReference type="EMBL" id="CAJNDS010002640">
    <property type="protein sequence ID" value="CAE7554326.1"/>
    <property type="molecule type" value="Genomic_DNA"/>
</dbReference>
<dbReference type="OrthoDB" id="411175at2759"/>
<keyword evidence="2" id="KW-1185">Reference proteome</keyword>
<protein>
    <recommendedName>
        <fullName evidence="3">NYN domain-containing protein</fullName>
    </recommendedName>
</protein>
<evidence type="ECO:0008006" key="3">
    <source>
        <dbReference type="Google" id="ProtNLM"/>
    </source>
</evidence>
<accession>A0A812TXV0</accession>
<evidence type="ECO:0000313" key="1">
    <source>
        <dbReference type="EMBL" id="CAE7554326.1"/>
    </source>
</evidence>
<dbReference type="Proteomes" id="UP000604046">
    <property type="component" value="Unassembled WGS sequence"/>
</dbReference>
<comment type="caution">
    <text evidence="1">The sequence shown here is derived from an EMBL/GenBank/DDBJ whole genome shotgun (WGS) entry which is preliminary data.</text>
</comment>
<dbReference type="AlphaFoldDB" id="A0A812TXV0"/>